<comment type="caution">
    <text evidence="1">The sequence shown here is derived from an EMBL/GenBank/DDBJ whole genome shotgun (WGS) entry which is preliminary data.</text>
</comment>
<dbReference type="EMBL" id="SMTL01000003">
    <property type="protein sequence ID" value="TDK35210.1"/>
    <property type="molecule type" value="Genomic_DNA"/>
</dbReference>
<gene>
    <name evidence="1" type="ORF">E2F50_13205</name>
</gene>
<name>A0A4R5UGY2_9HYPH</name>
<organism evidence="1 2">
    <name type="scientific">Rhizobium deserti</name>
    <dbReference type="NCBI Taxonomy" id="2547961"/>
    <lineage>
        <taxon>Bacteria</taxon>
        <taxon>Pseudomonadati</taxon>
        <taxon>Pseudomonadota</taxon>
        <taxon>Alphaproteobacteria</taxon>
        <taxon>Hyphomicrobiales</taxon>
        <taxon>Rhizobiaceae</taxon>
        <taxon>Rhizobium/Agrobacterium group</taxon>
        <taxon>Rhizobium</taxon>
    </lineage>
</organism>
<keyword evidence="2" id="KW-1185">Reference proteome</keyword>
<dbReference type="OrthoDB" id="8421797at2"/>
<protein>
    <submittedName>
        <fullName evidence="1">Uncharacterized protein</fullName>
    </submittedName>
</protein>
<accession>A0A4R5UGY2</accession>
<dbReference type="Proteomes" id="UP000295238">
    <property type="component" value="Unassembled WGS sequence"/>
</dbReference>
<reference evidence="1 2" key="1">
    <citation type="submission" date="2019-03" db="EMBL/GenBank/DDBJ databases">
        <title>Rhizobium sp. nov., an bacterium isolated from biocrust in Mu Us Desert.</title>
        <authorList>
            <person name="Lixiong L."/>
        </authorList>
    </citation>
    <scope>NUCLEOTIDE SEQUENCE [LARGE SCALE GENOMIC DNA]</scope>
    <source>
        <strain evidence="1 2">SPY-1</strain>
    </source>
</reference>
<sequence>MIPMWNLEPDDMPALKASLTNEANRKTFLQAVRRFLESVKLDGGADSDLIYTTGLLLAHAAVWEDIPAEALARELSGHVAPGALSIFLDSADIAYKLKALHQLSSTRREGQGAKGANEQVPLVLSRYGSGAENVAVGYKARLDKAVAEDEARSARVRQLMFKFRHHTRGFKGKIKKAILKDGTAVIIVDGKTFVELRQATEQPVPPKIGRFK</sequence>
<evidence type="ECO:0000313" key="1">
    <source>
        <dbReference type="EMBL" id="TDK35210.1"/>
    </source>
</evidence>
<evidence type="ECO:0000313" key="2">
    <source>
        <dbReference type="Proteomes" id="UP000295238"/>
    </source>
</evidence>
<dbReference type="AlphaFoldDB" id="A0A4R5UGY2"/>
<proteinExistence type="predicted"/>
<dbReference type="RefSeq" id="WP_133316632.1">
    <property type="nucleotide sequence ID" value="NZ_SMTL01000003.1"/>
</dbReference>